<accession>A0A8S5PRS0</accession>
<proteinExistence type="predicted"/>
<organism evidence="1">
    <name type="scientific">Siphoviridae sp. ctZro7</name>
    <dbReference type="NCBI Taxonomy" id="2825561"/>
    <lineage>
        <taxon>Viruses</taxon>
        <taxon>Duplodnaviria</taxon>
        <taxon>Heunggongvirae</taxon>
        <taxon>Uroviricota</taxon>
        <taxon>Caudoviricetes</taxon>
    </lineage>
</organism>
<protein>
    <submittedName>
        <fullName evidence="1">Uncharacterized protein</fullName>
    </submittedName>
</protein>
<evidence type="ECO:0000313" key="1">
    <source>
        <dbReference type="EMBL" id="DAE09161.1"/>
    </source>
</evidence>
<sequence length="79" mass="9869">MTRRSKTLLQQAKYYEVHNEMEMMCLIWEAWVNGNFSDFKSYYRSLNMESRRRFIGFIYNQVDGYTFYKMVDMFMFDKH</sequence>
<dbReference type="EMBL" id="BK015483">
    <property type="protein sequence ID" value="DAE09161.1"/>
    <property type="molecule type" value="Genomic_DNA"/>
</dbReference>
<name>A0A8S5PRS0_9CAUD</name>
<reference evidence="1" key="1">
    <citation type="journal article" date="2021" name="Proc. Natl. Acad. Sci. U.S.A.">
        <title>A Catalog of Tens of Thousands of Viruses from Human Metagenomes Reveals Hidden Associations with Chronic Diseases.</title>
        <authorList>
            <person name="Tisza M.J."/>
            <person name="Buck C.B."/>
        </authorList>
    </citation>
    <scope>NUCLEOTIDE SEQUENCE</scope>
    <source>
        <strain evidence="1">CtZro7</strain>
    </source>
</reference>